<organism evidence="5 6">
    <name type="scientific">Tremella mesenterica</name>
    <name type="common">Jelly fungus</name>
    <dbReference type="NCBI Taxonomy" id="5217"/>
    <lineage>
        <taxon>Eukaryota</taxon>
        <taxon>Fungi</taxon>
        <taxon>Dikarya</taxon>
        <taxon>Basidiomycota</taxon>
        <taxon>Agaricomycotina</taxon>
        <taxon>Tremellomycetes</taxon>
        <taxon>Tremellales</taxon>
        <taxon>Tremellaceae</taxon>
        <taxon>Tremella</taxon>
    </lineage>
</organism>
<evidence type="ECO:0000313" key="6">
    <source>
        <dbReference type="Proteomes" id="UP000289152"/>
    </source>
</evidence>
<comment type="caution">
    <text evidence="5">The sequence shown here is derived from an EMBL/GenBank/DDBJ whole genome shotgun (WGS) entry which is preliminary data.</text>
</comment>
<proteinExistence type="inferred from homology"/>
<evidence type="ECO:0000256" key="1">
    <source>
        <dbReference type="ARBA" id="ARBA00004173"/>
    </source>
</evidence>
<evidence type="ECO:0000313" key="5">
    <source>
        <dbReference type="EMBL" id="RXK41843.1"/>
    </source>
</evidence>
<evidence type="ECO:0000256" key="4">
    <source>
        <dbReference type="ARBA" id="ARBA00049984"/>
    </source>
</evidence>
<dbReference type="VEuPathDB" id="FungiDB:TREMEDRAFT_20294"/>
<dbReference type="EMBL" id="SDIL01000005">
    <property type="protein sequence ID" value="RXK41843.1"/>
    <property type="molecule type" value="Genomic_DNA"/>
</dbReference>
<evidence type="ECO:0000256" key="2">
    <source>
        <dbReference type="ARBA" id="ARBA00021776"/>
    </source>
</evidence>
<dbReference type="SUPFAM" id="SSF64076">
    <property type="entry name" value="MTH938-like"/>
    <property type="match status" value="1"/>
</dbReference>
<dbReference type="CDD" id="cd05125">
    <property type="entry name" value="Mth938_2P1-like"/>
    <property type="match status" value="1"/>
</dbReference>
<dbReference type="PANTHER" id="PTHR21192">
    <property type="entry name" value="NUCLEAR PROTEIN E3-3"/>
    <property type="match status" value="1"/>
</dbReference>
<dbReference type="Proteomes" id="UP000289152">
    <property type="component" value="Unassembled WGS sequence"/>
</dbReference>
<dbReference type="Gene3D" id="3.40.1230.10">
    <property type="entry name" value="MTH938-like"/>
    <property type="match status" value="1"/>
</dbReference>
<dbReference type="STRING" id="5217.A0A4Q1BUN3"/>
<dbReference type="GO" id="GO:0005743">
    <property type="term" value="C:mitochondrial inner membrane"/>
    <property type="evidence" value="ECO:0007669"/>
    <property type="project" value="TreeGrafter"/>
</dbReference>
<keyword evidence="6" id="KW-1185">Reference proteome</keyword>
<accession>A0A4Q1BUN3</accession>
<sequence>MTSSYKLTRHTLITLRSHSSDYHVQNPGIFLSRPRVTVLRASRQTRPLLFHTSASRSALQNIFETPERPSLSIVKLNERGFHLSDRLVIPGGVIISDHRAFLWDVDPPSPATPQGWGGWSKERFAIFESVSPRPEILLFGTGQTVVPPPAAIKEYVSSLGVQMDVMDSRNAASTYNLLIEEGRRIAVALCPLEPINPRSGDSR</sequence>
<comment type="similarity">
    <text evidence="4">Belongs to the NDUFAF3 family.</text>
</comment>
<dbReference type="InParanoid" id="A0A4Q1BUN3"/>
<dbReference type="InterPro" id="IPR036748">
    <property type="entry name" value="MTH938-like_sf"/>
</dbReference>
<evidence type="ECO:0000256" key="3">
    <source>
        <dbReference type="ARBA" id="ARBA00023128"/>
    </source>
</evidence>
<protein>
    <recommendedName>
        <fullName evidence="2">NADH dehydrogenase [ubiquinone] 1 alpha subcomplex assembly factor 3</fullName>
    </recommendedName>
</protein>
<dbReference type="PANTHER" id="PTHR21192:SF2">
    <property type="entry name" value="NADH DEHYDROGENASE [UBIQUINONE] 1 ALPHA SUBCOMPLEX ASSEMBLY FACTOR 3"/>
    <property type="match status" value="1"/>
</dbReference>
<dbReference type="OrthoDB" id="20681at2759"/>
<dbReference type="GO" id="GO:0032981">
    <property type="term" value="P:mitochondrial respiratory chain complex I assembly"/>
    <property type="evidence" value="ECO:0007669"/>
    <property type="project" value="InterPro"/>
</dbReference>
<comment type="subcellular location">
    <subcellularLocation>
        <location evidence="1">Mitochondrion</location>
    </subcellularLocation>
</comment>
<dbReference type="Pfam" id="PF04430">
    <property type="entry name" value="DUF498"/>
    <property type="match status" value="1"/>
</dbReference>
<keyword evidence="3" id="KW-0496">Mitochondrion</keyword>
<gene>
    <name evidence="5" type="ORF">M231_00842</name>
</gene>
<dbReference type="InterPro" id="IPR007523">
    <property type="entry name" value="NDUFAF3/AAMDC"/>
</dbReference>
<name>A0A4Q1BUN3_TREME</name>
<dbReference type="InterPro" id="IPR034095">
    <property type="entry name" value="NDUF3"/>
</dbReference>
<reference evidence="5 6" key="1">
    <citation type="submission" date="2016-06" db="EMBL/GenBank/DDBJ databases">
        <title>Evolution of pathogenesis and genome organization in the Tremellales.</title>
        <authorList>
            <person name="Cuomo C."/>
            <person name="Litvintseva A."/>
            <person name="Heitman J."/>
            <person name="Chen Y."/>
            <person name="Sun S."/>
            <person name="Springer D."/>
            <person name="Dromer F."/>
            <person name="Young S."/>
            <person name="Zeng Q."/>
            <person name="Chapman S."/>
            <person name="Gujja S."/>
            <person name="Saif S."/>
            <person name="Birren B."/>
        </authorList>
    </citation>
    <scope>NUCLEOTIDE SEQUENCE [LARGE SCALE GENOMIC DNA]</scope>
    <source>
        <strain evidence="5 6">ATCC 28783</strain>
    </source>
</reference>
<dbReference type="AlphaFoldDB" id="A0A4Q1BUN3"/>